<evidence type="ECO:0000256" key="2">
    <source>
        <dbReference type="ARBA" id="ARBA00022840"/>
    </source>
</evidence>
<reference evidence="3 4" key="1">
    <citation type="submission" date="2015-09" db="EMBL/GenBank/DDBJ databases">
        <title>Trachymyrmex cornetzi WGS genome.</title>
        <authorList>
            <person name="Nygaard S."/>
            <person name="Hu H."/>
            <person name="Boomsma J."/>
            <person name="Zhang G."/>
        </authorList>
    </citation>
    <scope>NUCLEOTIDE SEQUENCE [LARGE SCALE GENOMIC DNA]</scope>
    <source>
        <strain evidence="3">Tcor2-1</strain>
        <tissue evidence="3">Whole body</tissue>
    </source>
</reference>
<evidence type="ECO:0000313" key="3">
    <source>
        <dbReference type="EMBL" id="KYN10432.1"/>
    </source>
</evidence>
<organism evidence="3 4">
    <name type="scientific">Trachymyrmex cornetzi</name>
    <dbReference type="NCBI Taxonomy" id="471704"/>
    <lineage>
        <taxon>Eukaryota</taxon>
        <taxon>Metazoa</taxon>
        <taxon>Ecdysozoa</taxon>
        <taxon>Arthropoda</taxon>
        <taxon>Hexapoda</taxon>
        <taxon>Insecta</taxon>
        <taxon>Pterygota</taxon>
        <taxon>Neoptera</taxon>
        <taxon>Endopterygota</taxon>
        <taxon>Hymenoptera</taxon>
        <taxon>Apocrita</taxon>
        <taxon>Aculeata</taxon>
        <taxon>Formicoidea</taxon>
        <taxon>Formicidae</taxon>
        <taxon>Myrmicinae</taxon>
        <taxon>Trachymyrmex</taxon>
    </lineage>
</organism>
<keyword evidence="2" id="KW-0067">ATP-binding</keyword>
<dbReference type="Proteomes" id="UP000078492">
    <property type="component" value="Unassembled WGS sequence"/>
</dbReference>
<accession>A0A151ITM6</accession>
<evidence type="ECO:0000256" key="1">
    <source>
        <dbReference type="ARBA" id="ARBA00022741"/>
    </source>
</evidence>
<sequence>MSDDESIDETIYVRWLQDMQRNKQSEHPIYWAFHIDGIFHEMSQNKVYCATAKDLVEKYGISCNVYKCNKTCHRGIVSRLLSDVFMEKANRRKISDIRYRLSFIELRGKNNSYIYLKCLCFCSAYVSKSAQLRFQNVIVVDVENEEETLKQVREGEGRRSIVRSTTYPVSYLGAFVFTDQYWIHIVEMAGTGTVGKSSHWKTAVDLGMANLIKIQLEQYFLHLRKPSMCTYSVIRSSNLLKLLRDAFTVTSIIRFISHVCITKEDLKITLSTIRLTAKIAKLKPIKTIRDIQPRTELIVQQLREQVNILKKELELNDMLLAKEVEAEKSLKEAYNNVITMLSQPDAHALPSLFIICHDGAY</sequence>
<dbReference type="GO" id="GO:0005524">
    <property type="term" value="F:ATP binding"/>
    <property type="evidence" value="ECO:0007669"/>
    <property type="project" value="UniProtKB-KW"/>
</dbReference>
<name>A0A151ITM6_9HYME</name>
<dbReference type="InterPro" id="IPR036961">
    <property type="entry name" value="Kinesin_motor_dom_sf"/>
</dbReference>
<dbReference type="InterPro" id="IPR027417">
    <property type="entry name" value="P-loop_NTPase"/>
</dbReference>
<dbReference type="SUPFAM" id="SSF52540">
    <property type="entry name" value="P-loop containing nucleoside triphosphate hydrolases"/>
    <property type="match status" value="1"/>
</dbReference>
<dbReference type="EMBL" id="KQ981001">
    <property type="protein sequence ID" value="KYN10432.1"/>
    <property type="molecule type" value="Genomic_DNA"/>
</dbReference>
<gene>
    <name evidence="3" type="ORF">ALC57_17449</name>
</gene>
<protein>
    <submittedName>
        <fullName evidence="3">Kinesin-like protein KIF9</fullName>
    </submittedName>
</protein>
<proteinExistence type="predicted"/>
<keyword evidence="4" id="KW-1185">Reference proteome</keyword>
<dbReference type="STRING" id="471704.A0A151ITM6"/>
<dbReference type="AlphaFoldDB" id="A0A151ITM6"/>
<keyword evidence="1" id="KW-0547">Nucleotide-binding</keyword>
<dbReference type="Gene3D" id="3.40.850.10">
    <property type="entry name" value="Kinesin motor domain"/>
    <property type="match status" value="1"/>
</dbReference>
<evidence type="ECO:0000313" key="4">
    <source>
        <dbReference type="Proteomes" id="UP000078492"/>
    </source>
</evidence>